<organism evidence="1 2">
    <name type="scientific">Avena sativa</name>
    <name type="common">Oat</name>
    <dbReference type="NCBI Taxonomy" id="4498"/>
    <lineage>
        <taxon>Eukaryota</taxon>
        <taxon>Viridiplantae</taxon>
        <taxon>Streptophyta</taxon>
        <taxon>Embryophyta</taxon>
        <taxon>Tracheophyta</taxon>
        <taxon>Spermatophyta</taxon>
        <taxon>Magnoliopsida</taxon>
        <taxon>Liliopsida</taxon>
        <taxon>Poales</taxon>
        <taxon>Poaceae</taxon>
        <taxon>BOP clade</taxon>
        <taxon>Pooideae</taxon>
        <taxon>Poodae</taxon>
        <taxon>Poeae</taxon>
        <taxon>Poeae Chloroplast Group 1 (Aveneae type)</taxon>
        <taxon>Aveninae</taxon>
        <taxon>Avena</taxon>
    </lineage>
</organism>
<evidence type="ECO:0000313" key="2">
    <source>
        <dbReference type="Proteomes" id="UP001732700"/>
    </source>
</evidence>
<name>A0ACD5VTA2_AVESA</name>
<dbReference type="EnsemblPlants" id="AVESA.00010b.r2.3CG0494070.1">
    <property type="protein sequence ID" value="AVESA.00010b.r2.3CG0494070.1.CDS"/>
    <property type="gene ID" value="AVESA.00010b.r2.3CG0494070"/>
</dbReference>
<reference evidence="1" key="2">
    <citation type="submission" date="2025-09" db="UniProtKB">
        <authorList>
            <consortium name="EnsemblPlants"/>
        </authorList>
    </citation>
    <scope>IDENTIFICATION</scope>
</reference>
<protein>
    <submittedName>
        <fullName evidence="1">Uncharacterized protein</fullName>
    </submittedName>
</protein>
<dbReference type="Proteomes" id="UP001732700">
    <property type="component" value="Chromosome 3C"/>
</dbReference>
<keyword evidence="2" id="KW-1185">Reference proteome</keyword>
<reference evidence="1" key="1">
    <citation type="submission" date="2021-05" db="EMBL/GenBank/DDBJ databases">
        <authorList>
            <person name="Scholz U."/>
            <person name="Mascher M."/>
            <person name="Fiebig A."/>
        </authorList>
    </citation>
    <scope>NUCLEOTIDE SEQUENCE [LARGE SCALE GENOMIC DNA]</scope>
</reference>
<sequence length="778" mass="87627">MPGLRSGAPRVRRLMACSCWGALAVALHLGRSIRSQRRGALPVRCLMACSCWGAPAVALCLGRSIRSQRRGARSGMPVFQMASTPSPVRNITNSMSMQTLNPKPSRTIWFETPPSEKPAESLANADELSATVGNQMAALGELEFNKIFLIYVYIAGNKIEDVHELHEEYIRSLQPLPMDDFESEIWHKFGHKFIPKYERRENLDWDPMKTKEYHCYIDKMDDSIVTIFKGPYSENGKTHLQNVVGDDNILVVKFPEMPGHTNVDEYFRTYRQVAEEGIILGSRRYRFLIYKDGGKEKRKQKKGKNEENHKYSCSVKCYFIRTGSGWDRDEPYIFSNKEIDEIRNSFMHILTVPTVAKYVARFSLILSKTTTLLDADDLSNVKVTIIEDVPCQDENGNIVLDHGETSIHTDGTGLISEDLAMKCPASVFRGNVLSTHDLQPLLMQICMFYDGLAVKGTLLVDRRIPSGSIHIRPSMIKATSDPSLPRGQCFNSLEIVTTSNRPKRAFTSRFLITLLHYGGVPENYFLELAEKALQDVEKACDKASDALEVAYNHADMDDEMSARMILSGIRPEDDAYLKHQLAAMVREEREGIKLGRIPICESYHLMGTIDPTGTLKPNEVCIIHENGQVSGEVLIYRYPGLHFGDVHVLTATPIRNLEKTVVGSSKYGILFPISGSRPLADEMAGGDYDGDMFFVSRNPQIDIPGELRVKKHPHYMEGKTNTYHSTSVLGKIYDKAISWQAETIPTISKLLFLVCLCWFLLCTWNGKHVLPPALPFLK</sequence>
<proteinExistence type="predicted"/>
<evidence type="ECO:0000313" key="1">
    <source>
        <dbReference type="EnsemblPlants" id="AVESA.00010b.r2.3CG0494070.1.CDS"/>
    </source>
</evidence>
<accession>A0ACD5VTA2</accession>